<dbReference type="EMBL" id="MNCJ02000317">
    <property type="protein sequence ID" value="KAF5818777.1"/>
    <property type="molecule type" value="Genomic_DNA"/>
</dbReference>
<feature type="transmembrane region" description="Helical" evidence="1">
    <location>
        <begin position="12"/>
        <end position="33"/>
    </location>
</feature>
<evidence type="ECO:0000256" key="1">
    <source>
        <dbReference type="SAM" id="Phobius"/>
    </source>
</evidence>
<reference evidence="2" key="3">
    <citation type="submission" date="2020-06" db="EMBL/GenBank/DDBJ databases">
        <title>Helianthus annuus Genome sequencing and assembly Release 2.</title>
        <authorList>
            <person name="Gouzy J."/>
            <person name="Langlade N."/>
            <person name="Munos S."/>
        </authorList>
    </citation>
    <scope>NUCLEOTIDE SEQUENCE</scope>
    <source>
        <tissue evidence="2">Leaves</tissue>
    </source>
</reference>
<gene>
    <name evidence="3" type="ORF">HannXRQ_Chr02g0048201</name>
    <name evidence="2" type="ORF">HanXRQr2_Chr02g0069961</name>
</gene>
<name>A0A251VG98_HELAN</name>
<dbReference type="AlphaFoldDB" id="A0A251VG98"/>
<reference evidence="3" key="2">
    <citation type="submission" date="2017-02" db="EMBL/GenBank/DDBJ databases">
        <title>Sunflower complete genome.</title>
        <authorList>
            <person name="Langlade N."/>
            <person name="Munos S."/>
        </authorList>
    </citation>
    <scope>NUCLEOTIDE SEQUENCE [LARGE SCALE GENOMIC DNA]</scope>
    <source>
        <tissue evidence="3">Leaves</tissue>
    </source>
</reference>
<dbReference type="Proteomes" id="UP000215914">
    <property type="component" value="Chromosome 2"/>
</dbReference>
<sequence length="61" mass="6800">MDVHSVRVPIRVSIPIFSLFGTGTFVSTGTHLMRKAMAVYASQSDANIRVKLIRINARVRN</sequence>
<evidence type="ECO:0000313" key="2">
    <source>
        <dbReference type="EMBL" id="KAF5818777.1"/>
    </source>
</evidence>
<dbReference type="Gramene" id="mRNA:HanXRQr2_Chr02g0069961">
    <property type="protein sequence ID" value="mRNA:HanXRQr2_Chr02g0069961"/>
    <property type="gene ID" value="HanXRQr2_Chr02g0069961"/>
</dbReference>
<accession>A0A251VG98</accession>
<keyword evidence="4" id="KW-1185">Reference proteome</keyword>
<keyword evidence="1" id="KW-0812">Transmembrane</keyword>
<protein>
    <submittedName>
        <fullName evidence="3">Uncharacterized protein</fullName>
    </submittedName>
</protein>
<organism evidence="3 4">
    <name type="scientific">Helianthus annuus</name>
    <name type="common">Common sunflower</name>
    <dbReference type="NCBI Taxonomy" id="4232"/>
    <lineage>
        <taxon>Eukaryota</taxon>
        <taxon>Viridiplantae</taxon>
        <taxon>Streptophyta</taxon>
        <taxon>Embryophyta</taxon>
        <taxon>Tracheophyta</taxon>
        <taxon>Spermatophyta</taxon>
        <taxon>Magnoliopsida</taxon>
        <taxon>eudicotyledons</taxon>
        <taxon>Gunneridae</taxon>
        <taxon>Pentapetalae</taxon>
        <taxon>asterids</taxon>
        <taxon>campanulids</taxon>
        <taxon>Asterales</taxon>
        <taxon>Asteraceae</taxon>
        <taxon>Asteroideae</taxon>
        <taxon>Heliantheae alliance</taxon>
        <taxon>Heliantheae</taxon>
        <taxon>Helianthus</taxon>
    </lineage>
</organism>
<reference evidence="2 4" key="1">
    <citation type="journal article" date="2017" name="Nature">
        <title>The sunflower genome provides insights into oil metabolism, flowering and Asterid evolution.</title>
        <authorList>
            <person name="Badouin H."/>
            <person name="Gouzy J."/>
            <person name="Grassa C.J."/>
            <person name="Murat F."/>
            <person name="Staton S.E."/>
            <person name="Cottret L."/>
            <person name="Lelandais-Briere C."/>
            <person name="Owens G.L."/>
            <person name="Carrere S."/>
            <person name="Mayjonade B."/>
            <person name="Legrand L."/>
            <person name="Gill N."/>
            <person name="Kane N.C."/>
            <person name="Bowers J.E."/>
            <person name="Hubner S."/>
            <person name="Bellec A."/>
            <person name="Berard A."/>
            <person name="Berges H."/>
            <person name="Blanchet N."/>
            <person name="Boniface M.C."/>
            <person name="Brunel D."/>
            <person name="Catrice O."/>
            <person name="Chaidir N."/>
            <person name="Claudel C."/>
            <person name="Donnadieu C."/>
            <person name="Faraut T."/>
            <person name="Fievet G."/>
            <person name="Helmstetter N."/>
            <person name="King M."/>
            <person name="Knapp S.J."/>
            <person name="Lai Z."/>
            <person name="Le Paslier M.C."/>
            <person name="Lippi Y."/>
            <person name="Lorenzon L."/>
            <person name="Mandel J.R."/>
            <person name="Marage G."/>
            <person name="Marchand G."/>
            <person name="Marquand E."/>
            <person name="Bret-Mestries E."/>
            <person name="Morien E."/>
            <person name="Nambeesan S."/>
            <person name="Nguyen T."/>
            <person name="Pegot-Espagnet P."/>
            <person name="Pouilly N."/>
            <person name="Raftis F."/>
            <person name="Sallet E."/>
            <person name="Schiex T."/>
            <person name="Thomas J."/>
            <person name="Vandecasteele C."/>
            <person name="Vares D."/>
            <person name="Vear F."/>
            <person name="Vautrin S."/>
            <person name="Crespi M."/>
            <person name="Mangin B."/>
            <person name="Burke J.M."/>
            <person name="Salse J."/>
            <person name="Munos S."/>
            <person name="Vincourt P."/>
            <person name="Rieseberg L.H."/>
            <person name="Langlade N.B."/>
        </authorList>
    </citation>
    <scope>NUCLEOTIDE SEQUENCE [LARGE SCALE GENOMIC DNA]</scope>
    <source>
        <strain evidence="4">cv. SF193</strain>
        <tissue evidence="2">Leaves</tissue>
    </source>
</reference>
<keyword evidence="1" id="KW-1133">Transmembrane helix</keyword>
<evidence type="ECO:0000313" key="3">
    <source>
        <dbReference type="EMBL" id="OTG34657.1"/>
    </source>
</evidence>
<dbReference type="EMBL" id="CM007891">
    <property type="protein sequence ID" value="OTG34657.1"/>
    <property type="molecule type" value="Genomic_DNA"/>
</dbReference>
<keyword evidence="1" id="KW-0472">Membrane</keyword>
<dbReference type="InParanoid" id="A0A251VG98"/>
<evidence type="ECO:0000313" key="4">
    <source>
        <dbReference type="Proteomes" id="UP000215914"/>
    </source>
</evidence>
<proteinExistence type="predicted"/>